<keyword evidence="2" id="KW-1185">Reference proteome</keyword>
<organism evidence="1 2">
    <name type="scientific">Paraclostridium benzoelyticum</name>
    <dbReference type="NCBI Taxonomy" id="1629550"/>
    <lineage>
        <taxon>Bacteria</taxon>
        <taxon>Bacillati</taxon>
        <taxon>Bacillota</taxon>
        <taxon>Clostridia</taxon>
        <taxon>Peptostreptococcales</taxon>
        <taxon>Peptostreptococcaceae</taxon>
        <taxon>Paraclostridium</taxon>
    </lineage>
</organism>
<name>A0A0M3DNH7_9FIRM</name>
<dbReference type="PATRIC" id="fig|1629550.3.peg.35"/>
<accession>A0A0M3DNH7</accession>
<dbReference type="RefSeq" id="WP_046821522.1">
    <property type="nucleotide sequence ID" value="NZ_JBCLWQ010000002.1"/>
</dbReference>
<sequence length="276" mass="32311">MSYINKSQELVISKFLKRCDYDGVLDILIECGIESGDLYYLLKSCKYATNFDFKTALKLTKNLSEQMLDRKEIKNLITNLENLNKGEPEDILSELIENIKIQIINEEYIDFLGRLYRLKEALFKYIFVNTKEGKRYTVSMHGNMVSKKNILYTLKKKYNIYNGNLIHGVTQYIKRYLKQTKRMDRVLEILNSEKLENLIRLRNESPVGHGFRGVSKEDIEKIYGSPMEVVYDLIKACELLDLGINTKKYEHINDIVIELLSKYVEHGGDGEFERKC</sequence>
<proteinExistence type="predicted"/>
<dbReference type="AlphaFoldDB" id="A0A0M3DNH7"/>
<dbReference type="EMBL" id="LBBT01000011">
    <property type="protein sequence ID" value="KKY02952.1"/>
    <property type="molecule type" value="Genomic_DNA"/>
</dbReference>
<dbReference type="OrthoDB" id="2677749at2"/>
<dbReference type="Proteomes" id="UP000034407">
    <property type="component" value="Unassembled WGS sequence"/>
</dbReference>
<reference evidence="1 2" key="1">
    <citation type="submission" date="2015-04" db="EMBL/GenBank/DDBJ databases">
        <title>Microcin producing Clostridium sp. JC272T.</title>
        <authorList>
            <person name="Jyothsna T."/>
            <person name="Sasikala C."/>
            <person name="Ramana C."/>
        </authorList>
    </citation>
    <scope>NUCLEOTIDE SEQUENCE [LARGE SCALE GENOMIC DNA]</scope>
    <source>
        <strain evidence="1 2">JC272</strain>
    </source>
</reference>
<protein>
    <submittedName>
        <fullName evidence="1">Uncharacterized protein</fullName>
    </submittedName>
</protein>
<gene>
    <name evidence="1" type="ORF">VN21_00390</name>
</gene>
<evidence type="ECO:0000313" key="1">
    <source>
        <dbReference type="EMBL" id="KKY02952.1"/>
    </source>
</evidence>
<comment type="caution">
    <text evidence="1">The sequence shown here is derived from an EMBL/GenBank/DDBJ whole genome shotgun (WGS) entry which is preliminary data.</text>
</comment>
<evidence type="ECO:0000313" key="2">
    <source>
        <dbReference type="Proteomes" id="UP000034407"/>
    </source>
</evidence>